<dbReference type="EC" id="1.1.1.169" evidence="3 10"/>
<evidence type="ECO:0000256" key="3">
    <source>
        <dbReference type="ARBA" id="ARBA00013014"/>
    </source>
</evidence>
<dbReference type="InterPro" id="IPR050838">
    <property type="entry name" value="Ketopantoate_reductase"/>
</dbReference>
<feature type="domain" description="Ketopantoate reductase N-terminal" evidence="11">
    <location>
        <begin position="3"/>
        <end position="148"/>
    </location>
</feature>
<dbReference type="Pfam" id="PF08546">
    <property type="entry name" value="ApbA_C"/>
    <property type="match status" value="1"/>
</dbReference>
<comment type="similarity">
    <text evidence="2 10">Belongs to the ketopantoate reductase family.</text>
</comment>
<evidence type="ECO:0000256" key="1">
    <source>
        <dbReference type="ARBA" id="ARBA00004994"/>
    </source>
</evidence>
<dbReference type="SUPFAM" id="SSF48179">
    <property type="entry name" value="6-phosphogluconate dehydrogenase C-terminal domain-like"/>
    <property type="match status" value="1"/>
</dbReference>
<dbReference type="Gene3D" id="3.40.50.720">
    <property type="entry name" value="NAD(P)-binding Rossmann-like Domain"/>
    <property type="match status" value="1"/>
</dbReference>
<dbReference type="PANTHER" id="PTHR43765">
    <property type="entry name" value="2-DEHYDROPANTOATE 2-REDUCTASE-RELATED"/>
    <property type="match status" value="1"/>
</dbReference>
<keyword evidence="14" id="KW-1185">Reference proteome</keyword>
<evidence type="ECO:0000313" key="14">
    <source>
        <dbReference type="Proteomes" id="UP000177515"/>
    </source>
</evidence>
<keyword evidence="6 10" id="KW-0521">NADP</keyword>
<protein>
    <recommendedName>
        <fullName evidence="4 10">2-dehydropantoate 2-reductase</fullName>
        <ecNumber evidence="3 10">1.1.1.169</ecNumber>
    </recommendedName>
    <alternativeName>
        <fullName evidence="8 10">Ketopantoate reductase</fullName>
    </alternativeName>
</protein>
<evidence type="ECO:0000256" key="8">
    <source>
        <dbReference type="ARBA" id="ARBA00032024"/>
    </source>
</evidence>
<dbReference type="InterPro" id="IPR013752">
    <property type="entry name" value="KPA_reductase"/>
</dbReference>
<dbReference type="Gene3D" id="1.10.1040.10">
    <property type="entry name" value="N-(1-d-carboxylethyl)-l-norvaline Dehydrogenase, domain 2"/>
    <property type="match status" value="1"/>
</dbReference>
<organism evidence="13 14">
    <name type="scientific">Cupriavidus malaysiensis</name>
    <dbReference type="NCBI Taxonomy" id="367825"/>
    <lineage>
        <taxon>Bacteria</taxon>
        <taxon>Pseudomonadati</taxon>
        <taxon>Pseudomonadota</taxon>
        <taxon>Betaproteobacteria</taxon>
        <taxon>Burkholderiales</taxon>
        <taxon>Burkholderiaceae</taxon>
        <taxon>Cupriavidus</taxon>
    </lineage>
</organism>
<evidence type="ECO:0000259" key="12">
    <source>
        <dbReference type="Pfam" id="PF08546"/>
    </source>
</evidence>
<evidence type="ECO:0000256" key="7">
    <source>
        <dbReference type="ARBA" id="ARBA00023002"/>
    </source>
</evidence>
<name>A0ABN4THA4_9BURK</name>
<evidence type="ECO:0000313" key="13">
    <source>
        <dbReference type="EMBL" id="AOZ06479.1"/>
    </source>
</evidence>
<comment type="catalytic activity">
    <reaction evidence="9 10">
        <text>(R)-pantoate + NADP(+) = 2-dehydropantoate + NADPH + H(+)</text>
        <dbReference type="Rhea" id="RHEA:16233"/>
        <dbReference type="ChEBI" id="CHEBI:11561"/>
        <dbReference type="ChEBI" id="CHEBI:15378"/>
        <dbReference type="ChEBI" id="CHEBI:15980"/>
        <dbReference type="ChEBI" id="CHEBI:57783"/>
        <dbReference type="ChEBI" id="CHEBI:58349"/>
        <dbReference type="EC" id="1.1.1.169"/>
    </reaction>
</comment>
<dbReference type="SUPFAM" id="SSF51735">
    <property type="entry name" value="NAD(P)-binding Rossmann-fold domains"/>
    <property type="match status" value="1"/>
</dbReference>
<dbReference type="NCBIfam" id="TIGR00745">
    <property type="entry name" value="apbA_panE"/>
    <property type="match status" value="1"/>
</dbReference>
<dbReference type="InterPro" id="IPR003710">
    <property type="entry name" value="ApbA"/>
</dbReference>
<keyword evidence="7 10" id="KW-0560">Oxidoreductase</keyword>
<evidence type="ECO:0000256" key="5">
    <source>
        <dbReference type="ARBA" id="ARBA00022655"/>
    </source>
</evidence>
<dbReference type="InterPro" id="IPR008927">
    <property type="entry name" value="6-PGluconate_DH-like_C_sf"/>
</dbReference>
<evidence type="ECO:0000256" key="9">
    <source>
        <dbReference type="ARBA" id="ARBA00048793"/>
    </source>
</evidence>
<keyword evidence="5 10" id="KW-0566">Pantothenate biosynthesis</keyword>
<dbReference type="InterPro" id="IPR036291">
    <property type="entry name" value="NAD(P)-bd_dom_sf"/>
</dbReference>
<evidence type="ECO:0000256" key="2">
    <source>
        <dbReference type="ARBA" id="ARBA00007870"/>
    </source>
</evidence>
<dbReference type="RefSeq" id="WP_071069582.1">
    <property type="nucleotide sequence ID" value="NZ_CP017754.1"/>
</dbReference>
<feature type="domain" description="Ketopantoate reductase C-terminal" evidence="12">
    <location>
        <begin position="180"/>
        <end position="302"/>
    </location>
</feature>
<comment type="pathway">
    <text evidence="1 10">Cofactor biosynthesis; (R)-pantothenate biosynthesis; (R)-pantoate from 3-methyl-2-oxobutanoate: step 2/2.</text>
</comment>
<evidence type="ECO:0000256" key="4">
    <source>
        <dbReference type="ARBA" id="ARBA00019465"/>
    </source>
</evidence>
<dbReference type="EMBL" id="CP017754">
    <property type="protein sequence ID" value="AOZ06479.1"/>
    <property type="molecule type" value="Genomic_DNA"/>
</dbReference>
<proteinExistence type="inferred from homology"/>
<dbReference type="Proteomes" id="UP000177515">
    <property type="component" value="Chromosome 1"/>
</dbReference>
<evidence type="ECO:0000256" key="6">
    <source>
        <dbReference type="ARBA" id="ARBA00022857"/>
    </source>
</evidence>
<dbReference type="Pfam" id="PF02558">
    <property type="entry name" value="ApbA"/>
    <property type="match status" value="1"/>
</dbReference>
<accession>A0ABN4THA4</accession>
<dbReference type="InterPro" id="IPR013332">
    <property type="entry name" value="KPR_N"/>
</dbReference>
<dbReference type="PANTHER" id="PTHR43765:SF2">
    <property type="entry name" value="2-DEHYDROPANTOATE 2-REDUCTASE"/>
    <property type="match status" value="1"/>
</dbReference>
<comment type="function">
    <text evidence="10">Catalyzes the NADPH-dependent reduction of ketopantoate into pantoic acid.</text>
</comment>
<evidence type="ECO:0000259" key="11">
    <source>
        <dbReference type="Pfam" id="PF02558"/>
    </source>
</evidence>
<evidence type="ECO:0000256" key="10">
    <source>
        <dbReference type="RuleBase" id="RU362068"/>
    </source>
</evidence>
<gene>
    <name evidence="13" type="ORF">BKK80_12100</name>
</gene>
<sequence>MRITIVGAGAMGSMFGGLLAECGNAVTLIDINDAHIGAIRSDGLRLVTDNGDRRVKTLKICRPEDAREPPELLVIFTKTLHTGAALQGVKHLIGPDVHVLSLQNGLGNVEKISEFASAERILIGVTTWPADMVAPGHVHSHGKGVVRLMAADGNARPIVSMVSETLSAAGLQCSADATVWAAIWEKVAFNAALNTICAVTGCTVDQLGSTPEGSRLAEQVVVEVLSVAQRLGIDVNPAKCKVNVAGAIAQHKGHKPSMLQDVQAGRRTEIEAINGAAVATAGSLNMTLPATEALLSLVRLVEARAVACHPSPASGTDQDALPSSV</sequence>
<dbReference type="InterPro" id="IPR013328">
    <property type="entry name" value="6PGD_dom2"/>
</dbReference>
<reference evidence="13 14" key="1">
    <citation type="submission" date="2016-10" db="EMBL/GenBank/DDBJ databases">
        <title>Complete genome sequences of three Cupriavidus strains isolated from various Malaysian environments.</title>
        <authorList>
            <person name="Abdullah A.A.-A."/>
            <person name="Shafie N.A.H."/>
            <person name="Lau N.S."/>
        </authorList>
    </citation>
    <scope>NUCLEOTIDE SEQUENCE [LARGE SCALE GENOMIC DNA]</scope>
    <source>
        <strain evidence="13 14">USMAA1020</strain>
    </source>
</reference>